<evidence type="ECO:0000313" key="8">
    <source>
        <dbReference type="EMBL" id="MFC5500552.1"/>
    </source>
</evidence>
<feature type="transmembrane region" description="Helical" evidence="7">
    <location>
        <begin position="328"/>
        <end position="350"/>
    </location>
</feature>
<feature type="transmembrane region" description="Helical" evidence="7">
    <location>
        <begin position="90"/>
        <end position="113"/>
    </location>
</feature>
<evidence type="ECO:0000256" key="1">
    <source>
        <dbReference type="ARBA" id="ARBA00004429"/>
    </source>
</evidence>
<proteinExistence type="predicted"/>
<dbReference type="Proteomes" id="UP001596037">
    <property type="component" value="Unassembled WGS sequence"/>
</dbReference>
<dbReference type="PANTHER" id="PTHR43549">
    <property type="entry name" value="MULTIDRUG RESISTANCE PROTEIN YPNP-RELATED"/>
    <property type="match status" value="1"/>
</dbReference>
<evidence type="ECO:0000256" key="2">
    <source>
        <dbReference type="ARBA" id="ARBA00022448"/>
    </source>
</evidence>
<organism evidence="8 9">
    <name type="scientific">Caenimonas terrae</name>
    <dbReference type="NCBI Taxonomy" id="696074"/>
    <lineage>
        <taxon>Bacteria</taxon>
        <taxon>Pseudomonadati</taxon>
        <taxon>Pseudomonadota</taxon>
        <taxon>Betaproteobacteria</taxon>
        <taxon>Burkholderiales</taxon>
        <taxon>Comamonadaceae</taxon>
        <taxon>Caenimonas</taxon>
    </lineage>
</organism>
<comment type="caution">
    <text evidence="8">The sequence shown here is derived from an EMBL/GenBank/DDBJ whole genome shotgun (WGS) entry which is preliminary data.</text>
</comment>
<dbReference type="NCBIfam" id="TIGR00797">
    <property type="entry name" value="matE"/>
    <property type="match status" value="1"/>
</dbReference>
<dbReference type="EMBL" id="JBHSMF010000015">
    <property type="protein sequence ID" value="MFC5500552.1"/>
    <property type="molecule type" value="Genomic_DNA"/>
</dbReference>
<dbReference type="InterPro" id="IPR052031">
    <property type="entry name" value="Membrane_Transporter-Flippase"/>
</dbReference>
<dbReference type="InterPro" id="IPR048279">
    <property type="entry name" value="MdtK-like"/>
</dbReference>
<feature type="transmembrane region" description="Helical" evidence="7">
    <location>
        <begin position="133"/>
        <end position="155"/>
    </location>
</feature>
<dbReference type="PANTHER" id="PTHR43549:SF3">
    <property type="entry name" value="MULTIDRUG RESISTANCE PROTEIN YPNP-RELATED"/>
    <property type="match status" value="1"/>
</dbReference>
<dbReference type="InterPro" id="IPR002528">
    <property type="entry name" value="MATE_fam"/>
</dbReference>
<keyword evidence="9" id="KW-1185">Reference proteome</keyword>
<sequence length="452" mass="47091">MPAAASHRPLWKTFGVFLGPLVLTNMLQALSGTLNTAYVGRMLGIGALAAVASFTPLLMLFVAFVIGLGSGASVLAGQAWGANNIERVRAIAGTVVCAGALLGAAIGVLGFLLAGPLLRLLGTPADVLADAIAYARVMMAFLPLLFVSILTASVLRGVSDTVTPLLSLLISSAVILVLTPALIRGWTGLPPLGITSGAWATVAATALSLAWIVWHLRRTGHPLAPDRRFGAHWRIEPALLRPVVRLGIPTGLFFITSSLADLALVSIVNSHGSQATAAWGAVGQVTAYVMFPAMSISITASVLAAQAIGAGRPERLDAVTRVGLGMNIALTGGLAILVALLAPHIVGLFITDPKVVLLAAGLLHISVWGAVLLGLGSVFFGVMRASGTVLVPTAITLSLLAFVLFPLGWTFNRVFGLPGIWMAHPSTYLIGLTLQALYFYGVWKHKPLRRLV</sequence>
<feature type="transmembrane region" description="Helical" evidence="7">
    <location>
        <begin position="356"/>
        <end position="382"/>
    </location>
</feature>
<evidence type="ECO:0000256" key="3">
    <source>
        <dbReference type="ARBA" id="ARBA00022475"/>
    </source>
</evidence>
<dbReference type="RefSeq" id="WP_376852798.1">
    <property type="nucleotide sequence ID" value="NZ_JBHSMF010000015.1"/>
</dbReference>
<evidence type="ECO:0000256" key="7">
    <source>
        <dbReference type="SAM" id="Phobius"/>
    </source>
</evidence>
<name>A0ABW0NN27_9BURK</name>
<feature type="transmembrane region" description="Helical" evidence="7">
    <location>
        <begin position="421"/>
        <end position="443"/>
    </location>
</feature>
<feature type="transmembrane region" description="Helical" evidence="7">
    <location>
        <begin position="243"/>
        <end position="268"/>
    </location>
</feature>
<feature type="transmembrane region" description="Helical" evidence="7">
    <location>
        <begin position="288"/>
        <end position="308"/>
    </location>
</feature>
<protein>
    <submittedName>
        <fullName evidence="8">MATE family efflux transporter</fullName>
    </submittedName>
</protein>
<comment type="subcellular location">
    <subcellularLocation>
        <location evidence="1">Cell inner membrane</location>
        <topology evidence="1">Multi-pass membrane protein</topology>
    </subcellularLocation>
</comment>
<keyword evidence="3" id="KW-1003">Cell membrane</keyword>
<evidence type="ECO:0000256" key="4">
    <source>
        <dbReference type="ARBA" id="ARBA00022692"/>
    </source>
</evidence>
<evidence type="ECO:0000313" key="9">
    <source>
        <dbReference type="Proteomes" id="UP001596037"/>
    </source>
</evidence>
<accession>A0ABW0NN27</accession>
<dbReference type="CDD" id="cd13138">
    <property type="entry name" value="MATE_yoeA_like"/>
    <property type="match status" value="1"/>
</dbReference>
<evidence type="ECO:0000256" key="6">
    <source>
        <dbReference type="ARBA" id="ARBA00023136"/>
    </source>
</evidence>
<keyword evidence="5 7" id="KW-1133">Transmembrane helix</keyword>
<dbReference type="Pfam" id="PF01554">
    <property type="entry name" value="MatE"/>
    <property type="match status" value="2"/>
</dbReference>
<gene>
    <name evidence="8" type="ORF">ACFPOE_23620</name>
</gene>
<feature type="transmembrane region" description="Helical" evidence="7">
    <location>
        <begin position="389"/>
        <end position="409"/>
    </location>
</feature>
<feature type="transmembrane region" description="Helical" evidence="7">
    <location>
        <begin position="189"/>
        <end position="214"/>
    </location>
</feature>
<keyword evidence="6 7" id="KW-0472">Membrane</keyword>
<feature type="transmembrane region" description="Helical" evidence="7">
    <location>
        <begin position="162"/>
        <end position="183"/>
    </location>
</feature>
<evidence type="ECO:0000256" key="5">
    <source>
        <dbReference type="ARBA" id="ARBA00022989"/>
    </source>
</evidence>
<dbReference type="PIRSF" id="PIRSF006603">
    <property type="entry name" value="DinF"/>
    <property type="match status" value="1"/>
</dbReference>
<keyword evidence="4 7" id="KW-0812">Transmembrane</keyword>
<keyword evidence="2" id="KW-0813">Transport</keyword>
<feature type="transmembrane region" description="Helical" evidence="7">
    <location>
        <begin position="45"/>
        <end position="69"/>
    </location>
</feature>
<reference evidence="9" key="1">
    <citation type="journal article" date="2019" name="Int. J. Syst. Evol. Microbiol.">
        <title>The Global Catalogue of Microorganisms (GCM) 10K type strain sequencing project: providing services to taxonomists for standard genome sequencing and annotation.</title>
        <authorList>
            <consortium name="The Broad Institute Genomics Platform"/>
            <consortium name="The Broad Institute Genome Sequencing Center for Infectious Disease"/>
            <person name="Wu L."/>
            <person name="Ma J."/>
        </authorList>
    </citation>
    <scope>NUCLEOTIDE SEQUENCE [LARGE SCALE GENOMIC DNA]</scope>
    <source>
        <strain evidence="9">CCUG 57401</strain>
    </source>
</reference>